<dbReference type="PROSITE" id="PS50057">
    <property type="entry name" value="FERM_3"/>
    <property type="match status" value="1"/>
</dbReference>
<dbReference type="InterPro" id="IPR019748">
    <property type="entry name" value="FERM_central"/>
</dbReference>
<protein>
    <submittedName>
        <fullName evidence="4 5">FERM domain-containing protein</fullName>
    </submittedName>
</protein>
<dbReference type="InterPro" id="IPR011993">
    <property type="entry name" value="PH-like_dom_sf"/>
</dbReference>
<dbReference type="WBParaSite" id="maker-uti_cns_0045425-snap-gene-0.14-mRNA-1">
    <property type="protein sequence ID" value="maker-uti_cns_0045425-snap-gene-0.14-mRNA-1"/>
    <property type="gene ID" value="maker-uti_cns_0045425-snap-gene-0.14"/>
</dbReference>
<dbReference type="Gene3D" id="3.10.20.90">
    <property type="entry name" value="Phosphatidylinositol 3-kinase Catalytic Subunit, Chain A, domain 1"/>
    <property type="match status" value="1"/>
</dbReference>
<dbReference type="GO" id="GO:0031032">
    <property type="term" value="P:actomyosin structure organization"/>
    <property type="evidence" value="ECO:0007669"/>
    <property type="project" value="TreeGrafter"/>
</dbReference>
<dbReference type="InterPro" id="IPR018979">
    <property type="entry name" value="FERM_N"/>
</dbReference>
<dbReference type="SMART" id="SM00295">
    <property type="entry name" value="B41"/>
    <property type="match status" value="1"/>
</dbReference>
<dbReference type="CDD" id="cd14473">
    <property type="entry name" value="FERM_B-lobe"/>
    <property type="match status" value="1"/>
</dbReference>
<dbReference type="Pfam" id="PF00373">
    <property type="entry name" value="FERM_M"/>
    <property type="match status" value="1"/>
</dbReference>
<dbReference type="WBParaSite" id="maker-uti_cns_0046519-snap-gene-0.5-mRNA-1">
    <property type="protein sequence ID" value="maker-uti_cns_0046519-snap-gene-0.5-mRNA-1"/>
    <property type="gene ID" value="maker-uti_cns_0046519-snap-gene-0.5"/>
</dbReference>
<dbReference type="SUPFAM" id="SSF47031">
    <property type="entry name" value="Second domain of FERM"/>
    <property type="match status" value="1"/>
</dbReference>
<dbReference type="Pfam" id="PF09380">
    <property type="entry name" value="FERM_C"/>
    <property type="match status" value="1"/>
</dbReference>
<dbReference type="Gene3D" id="1.20.80.10">
    <property type="match status" value="1"/>
</dbReference>
<dbReference type="WBParaSite" id="maker-uti_cns_0001153-snap-gene-0.5-mRNA-1">
    <property type="protein sequence ID" value="maker-uti_cns_0001153-snap-gene-0.5-mRNA-1"/>
    <property type="gene ID" value="maker-uti_cns_0001153-snap-gene-0.5"/>
</dbReference>
<dbReference type="CDD" id="cd13186">
    <property type="entry name" value="FERM_C_NBL4_NBL5"/>
    <property type="match status" value="1"/>
</dbReference>
<keyword evidence="3" id="KW-1185">Reference proteome</keyword>
<dbReference type="FunFam" id="2.30.29.30:FF:000002">
    <property type="entry name" value="Band 4.1-like protein 5 isoform 1"/>
    <property type="match status" value="1"/>
</dbReference>
<evidence type="ECO:0000259" key="2">
    <source>
        <dbReference type="PROSITE" id="PS50057"/>
    </source>
</evidence>
<dbReference type="InterPro" id="IPR035963">
    <property type="entry name" value="FERM_2"/>
</dbReference>
<feature type="domain" description="FERM" evidence="2">
    <location>
        <begin position="1"/>
        <end position="277"/>
    </location>
</feature>
<dbReference type="PANTHER" id="PTHR23280">
    <property type="entry name" value="4.1 G PROTEIN"/>
    <property type="match status" value="1"/>
</dbReference>
<reference evidence="4 5" key="1">
    <citation type="submission" date="2016-11" db="UniProtKB">
        <authorList>
            <consortium name="WormBaseParasite"/>
        </authorList>
    </citation>
    <scope>IDENTIFICATION</scope>
</reference>
<dbReference type="InterPro" id="IPR018980">
    <property type="entry name" value="FERM_PH-like_C"/>
</dbReference>
<dbReference type="SUPFAM" id="SSF54236">
    <property type="entry name" value="Ubiquitin-like"/>
    <property type="match status" value="1"/>
</dbReference>
<dbReference type="PANTHER" id="PTHR23280:SF25">
    <property type="entry name" value="MOESIN_EZRIN_RADIXIN HOMOLOG 1"/>
    <property type="match status" value="1"/>
</dbReference>
<sequence>KQVLGRDLYELVYNDLDFQYEHEYFGLQYTDFHSVRYWIDPTKPLKKQIKKKMPGPPYTFRFVVKFFSSEPDTYLKEELTCYLYVQQLKADIAAGKLVVNDEEKAAELAALVVQSEEGDFDPNKHNLAFVSQFHFLPEEKQTEEFEVMVFEEYQKLAERNLTPSLCEKMYLNKVKYLDNYGVDMHKVQGKDDRTYQLGLTPAGILVYDGDEKIGFFYWQRISKIAFNRASLKIVVSEDDAQGAQQDHTFVFKLADPRTCKHLWRCAVEHHSFFRLVQPKAPPGKAKQLLRLRSRFYHSFRTETSLVQANQFGTSQRRSARFERKPSTRHSCRPSFARADADRQLHHRRTDRRAEPAAAASGDSLRVVPVDNSSGDSQPIKSGPETIETKAIIIAAGIPEENDDDVQEAEQKLVVEAASPQASPSRSVAMATKLPLPQISPVRSATGGSPLPSPSALANYSS</sequence>
<organism evidence="3 5">
    <name type="scientific">Macrostomum lignano</name>
    <dbReference type="NCBI Taxonomy" id="282301"/>
    <lineage>
        <taxon>Eukaryota</taxon>
        <taxon>Metazoa</taxon>
        <taxon>Spiralia</taxon>
        <taxon>Lophotrochozoa</taxon>
        <taxon>Platyhelminthes</taxon>
        <taxon>Rhabditophora</taxon>
        <taxon>Macrostomorpha</taxon>
        <taxon>Macrostomida</taxon>
        <taxon>Macrostomidae</taxon>
        <taxon>Macrostomum</taxon>
    </lineage>
</organism>
<dbReference type="InterPro" id="IPR029071">
    <property type="entry name" value="Ubiquitin-like_domsf"/>
</dbReference>
<dbReference type="SMART" id="SM01196">
    <property type="entry name" value="FERM_C"/>
    <property type="match status" value="1"/>
</dbReference>
<dbReference type="InterPro" id="IPR014352">
    <property type="entry name" value="FERM/acyl-CoA-bd_prot_sf"/>
</dbReference>
<dbReference type="InterPro" id="IPR019749">
    <property type="entry name" value="Band_41_domain"/>
</dbReference>
<proteinExistence type="predicted"/>
<dbReference type="Pfam" id="PF09379">
    <property type="entry name" value="FERM_N"/>
    <property type="match status" value="1"/>
</dbReference>
<evidence type="ECO:0000313" key="4">
    <source>
        <dbReference type="WBParaSite" id="maker-uti_cns_0001153-snap-gene-0.5-mRNA-1"/>
    </source>
</evidence>
<evidence type="ECO:0000313" key="3">
    <source>
        <dbReference type="Proteomes" id="UP000095280"/>
    </source>
</evidence>
<evidence type="ECO:0000256" key="1">
    <source>
        <dbReference type="SAM" id="MobiDB-lite"/>
    </source>
</evidence>
<feature type="region of interest" description="Disordered" evidence="1">
    <location>
        <begin position="310"/>
        <end position="384"/>
    </location>
</feature>
<feature type="compositionally biased region" description="Polar residues" evidence="1">
    <location>
        <begin position="370"/>
        <end position="379"/>
    </location>
</feature>
<dbReference type="Gene3D" id="2.30.29.30">
    <property type="entry name" value="Pleckstrin-homology domain (PH domain)/Phosphotyrosine-binding domain (PTB)"/>
    <property type="match status" value="1"/>
</dbReference>
<dbReference type="InterPro" id="IPR000299">
    <property type="entry name" value="FERM_domain"/>
</dbReference>
<evidence type="ECO:0000313" key="5">
    <source>
        <dbReference type="WBParaSite" id="maker-uti_cns_0045425-snap-gene-0.14-mRNA-1"/>
    </source>
</evidence>
<feature type="region of interest" description="Disordered" evidence="1">
    <location>
        <begin position="415"/>
        <end position="461"/>
    </location>
</feature>
<dbReference type="GO" id="GO:0005856">
    <property type="term" value="C:cytoskeleton"/>
    <property type="evidence" value="ECO:0007669"/>
    <property type="project" value="TreeGrafter"/>
</dbReference>
<dbReference type="SUPFAM" id="SSF50729">
    <property type="entry name" value="PH domain-like"/>
    <property type="match status" value="1"/>
</dbReference>
<dbReference type="Proteomes" id="UP000095280">
    <property type="component" value="Unplaced"/>
</dbReference>
<accession>A0A1I8J218</accession>
<name>A0A1I8J218_9PLAT</name>
<dbReference type="AlphaFoldDB" id="A0A1I8J218"/>